<dbReference type="OrthoDB" id="5189665at2"/>
<feature type="domain" description="LytR/CpsA/Psr regulator C-terminal" evidence="2">
    <location>
        <begin position="57"/>
        <end position="144"/>
    </location>
</feature>
<dbReference type="Pfam" id="PF13399">
    <property type="entry name" value="LytR_C"/>
    <property type="match status" value="1"/>
</dbReference>
<evidence type="ECO:0000313" key="4">
    <source>
        <dbReference type="Proteomes" id="UP000277671"/>
    </source>
</evidence>
<evidence type="ECO:0000313" key="3">
    <source>
        <dbReference type="EMBL" id="RKR90938.1"/>
    </source>
</evidence>
<dbReference type="InterPro" id="IPR027381">
    <property type="entry name" value="LytR/CpsA/Psr_C"/>
</dbReference>
<sequence length="177" mass="18711">MSFARVRALVVVGVLAVLALAFVTAALLRDTQRGSASGDTCPAGFKRANVALREPKDVKINVFNATDTVGLANGVATDFKNRKFQVVKQGNDKKRVEEVAVLRFGPKGVASAHLLMAYFLNEATPEYDPNRDDEMVDVVIGSSYTQLATSTEVNQALSAAGAPTPPPGTCAAKEGDN</sequence>
<name>A0A495JQY5_9ACTN</name>
<evidence type="ECO:0000259" key="2">
    <source>
        <dbReference type="Pfam" id="PF13399"/>
    </source>
</evidence>
<accession>A0A495JQY5</accession>
<feature type="region of interest" description="Disordered" evidence="1">
    <location>
        <begin position="157"/>
        <end position="177"/>
    </location>
</feature>
<gene>
    <name evidence="3" type="ORF">BDK92_5322</name>
</gene>
<proteinExistence type="predicted"/>
<keyword evidence="4" id="KW-1185">Reference proteome</keyword>
<dbReference type="AlphaFoldDB" id="A0A495JQY5"/>
<comment type="caution">
    <text evidence="3">The sequence shown here is derived from an EMBL/GenBank/DDBJ whole genome shotgun (WGS) entry which is preliminary data.</text>
</comment>
<dbReference type="Gene3D" id="3.30.70.2390">
    <property type="match status" value="1"/>
</dbReference>
<dbReference type="Proteomes" id="UP000277671">
    <property type="component" value="Unassembled WGS sequence"/>
</dbReference>
<protein>
    <submittedName>
        <fullName evidence="3">LytR cell envelope-related transcriptional attenuator</fullName>
    </submittedName>
</protein>
<evidence type="ECO:0000256" key="1">
    <source>
        <dbReference type="SAM" id="MobiDB-lite"/>
    </source>
</evidence>
<organism evidence="3 4">
    <name type="scientific">Micromonospora pisi</name>
    <dbReference type="NCBI Taxonomy" id="589240"/>
    <lineage>
        <taxon>Bacteria</taxon>
        <taxon>Bacillati</taxon>
        <taxon>Actinomycetota</taxon>
        <taxon>Actinomycetes</taxon>
        <taxon>Micromonosporales</taxon>
        <taxon>Micromonosporaceae</taxon>
        <taxon>Micromonospora</taxon>
    </lineage>
</organism>
<reference evidence="3 4" key="1">
    <citation type="submission" date="2018-10" db="EMBL/GenBank/DDBJ databases">
        <title>Sequencing the genomes of 1000 actinobacteria strains.</title>
        <authorList>
            <person name="Klenk H.-P."/>
        </authorList>
    </citation>
    <scope>NUCLEOTIDE SEQUENCE [LARGE SCALE GENOMIC DNA]</scope>
    <source>
        <strain evidence="3 4">DSM 45175</strain>
    </source>
</reference>
<dbReference type="EMBL" id="RBKT01000001">
    <property type="protein sequence ID" value="RKR90938.1"/>
    <property type="molecule type" value="Genomic_DNA"/>
</dbReference>